<evidence type="ECO:0000313" key="3">
    <source>
        <dbReference type="Proteomes" id="UP000326396"/>
    </source>
</evidence>
<evidence type="ECO:0000313" key="2">
    <source>
        <dbReference type="EMBL" id="KAD5318343.1"/>
    </source>
</evidence>
<dbReference type="EMBL" id="SZYD01000009">
    <property type="protein sequence ID" value="KAD5318343.1"/>
    <property type="molecule type" value="Genomic_DNA"/>
</dbReference>
<dbReference type="AlphaFoldDB" id="A0A5N6NW33"/>
<accession>A0A5N6NW33</accession>
<gene>
    <name evidence="2" type="ORF">E3N88_18289</name>
</gene>
<dbReference type="PANTHER" id="PTHR31722">
    <property type="entry name" value="OS06G0675200 PROTEIN"/>
    <property type="match status" value="1"/>
</dbReference>
<organism evidence="2 3">
    <name type="scientific">Mikania micrantha</name>
    <name type="common">bitter vine</name>
    <dbReference type="NCBI Taxonomy" id="192012"/>
    <lineage>
        <taxon>Eukaryota</taxon>
        <taxon>Viridiplantae</taxon>
        <taxon>Streptophyta</taxon>
        <taxon>Embryophyta</taxon>
        <taxon>Tracheophyta</taxon>
        <taxon>Spermatophyta</taxon>
        <taxon>Magnoliopsida</taxon>
        <taxon>eudicotyledons</taxon>
        <taxon>Gunneridae</taxon>
        <taxon>Pentapetalae</taxon>
        <taxon>asterids</taxon>
        <taxon>campanulids</taxon>
        <taxon>Asterales</taxon>
        <taxon>Asteraceae</taxon>
        <taxon>Asteroideae</taxon>
        <taxon>Heliantheae alliance</taxon>
        <taxon>Eupatorieae</taxon>
        <taxon>Mikania</taxon>
    </lineage>
</organism>
<feature type="region of interest" description="Disordered" evidence="1">
    <location>
        <begin position="131"/>
        <end position="154"/>
    </location>
</feature>
<evidence type="ECO:0000256" key="1">
    <source>
        <dbReference type="SAM" id="MobiDB-lite"/>
    </source>
</evidence>
<comment type="caution">
    <text evidence="2">The sequence shown here is derived from an EMBL/GenBank/DDBJ whole genome shotgun (WGS) entry which is preliminary data.</text>
</comment>
<name>A0A5N6NW33_9ASTR</name>
<reference evidence="2 3" key="1">
    <citation type="submission" date="2019-05" db="EMBL/GenBank/DDBJ databases">
        <title>Mikania micrantha, genome provides insights into the molecular mechanism of rapid growth.</title>
        <authorList>
            <person name="Liu B."/>
        </authorList>
    </citation>
    <scope>NUCLEOTIDE SEQUENCE [LARGE SCALE GENOMIC DNA]</scope>
    <source>
        <strain evidence="2">NLD-2019</strain>
        <tissue evidence="2">Leaf</tissue>
    </source>
</reference>
<sequence>MACLNMQMNEQQQGGFLGPRISFSNDFVDTKQTTTSNLKNNTYSEAPVSSEFEFSVPCFASNSADELFFKTKIQPLKQKLHVTTLRDELLADHDDDDDDAGDDGDDDDIFFPKSSGWWRFGKTQSLNLNISGSLPAKKGDHKNHGGLDTIDERK</sequence>
<dbReference type="OrthoDB" id="1927989at2759"/>
<proteinExistence type="predicted"/>
<feature type="compositionally biased region" description="Basic and acidic residues" evidence="1">
    <location>
        <begin position="142"/>
        <end position="154"/>
    </location>
</feature>
<keyword evidence="3" id="KW-1185">Reference proteome</keyword>
<dbReference type="Proteomes" id="UP000326396">
    <property type="component" value="Linkage Group LG17"/>
</dbReference>
<dbReference type="PANTHER" id="PTHR31722:SF71">
    <property type="entry name" value="GENOME ASSEMBLY, CHROMOSOME: A05"/>
    <property type="match status" value="1"/>
</dbReference>
<protein>
    <submittedName>
        <fullName evidence="2">Uncharacterized protein</fullName>
    </submittedName>
</protein>